<dbReference type="SUPFAM" id="SSF55347">
    <property type="entry name" value="Glyceraldehyde-3-phosphate dehydrogenase-like, C-terminal domain"/>
    <property type="match status" value="1"/>
</dbReference>
<evidence type="ECO:0000313" key="3">
    <source>
        <dbReference type="EMBL" id="WOK06600.1"/>
    </source>
</evidence>
<protein>
    <submittedName>
        <fullName evidence="3">Gfo/Idh/MocA family oxidoreductase</fullName>
    </submittedName>
</protein>
<dbReference type="Pfam" id="PF22725">
    <property type="entry name" value="GFO_IDH_MocA_C3"/>
    <property type="match status" value="1"/>
</dbReference>
<dbReference type="Proteomes" id="UP001302349">
    <property type="component" value="Chromosome"/>
</dbReference>
<dbReference type="PANTHER" id="PTHR43818:SF5">
    <property type="entry name" value="OXIDOREDUCTASE FAMILY PROTEIN"/>
    <property type="match status" value="1"/>
</dbReference>
<dbReference type="InterPro" id="IPR019546">
    <property type="entry name" value="TAT_signal_bac_arc"/>
</dbReference>
<gene>
    <name evidence="3" type="ORF">RT717_26345</name>
</gene>
<evidence type="ECO:0000259" key="2">
    <source>
        <dbReference type="Pfam" id="PF22725"/>
    </source>
</evidence>
<reference evidence="3 4" key="1">
    <citation type="journal article" date="2023" name="Microbiol. Resour. Announc.">
        <title>Complete Genome Sequence of Imperialibacter roseus strain P4T.</title>
        <authorList>
            <person name="Tizabi D.R."/>
            <person name="Bachvaroff T."/>
            <person name="Hill R.T."/>
        </authorList>
    </citation>
    <scope>NUCLEOTIDE SEQUENCE [LARGE SCALE GENOMIC DNA]</scope>
    <source>
        <strain evidence="3 4">P4T</strain>
    </source>
</reference>
<evidence type="ECO:0000313" key="4">
    <source>
        <dbReference type="Proteomes" id="UP001302349"/>
    </source>
</evidence>
<dbReference type="EMBL" id="CP136051">
    <property type="protein sequence ID" value="WOK06600.1"/>
    <property type="molecule type" value="Genomic_DNA"/>
</dbReference>
<accession>A0ABZ0INN0</accession>
<organism evidence="3 4">
    <name type="scientific">Imperialibacter roseus</name>
    <dbReference type="NCBI Taxonomy" id="1324217"/>
    <lineage>
        <taxon>Bacteria</taxon>
        <taxon>Pseudomonadati</taxon>
        <taxon>Bacteroidota</taxon>
        <taxon>Cytophagia</taxon>
        <taxon>Cytophagales</taxon>
        <taxon>Flammeovirgaceae</taxon>
        <taxon>Imperialibacter</taxon>
    </lineage>
</organism>
<dbReference type="Pfam" id="PF01408">
    <property type="entry name" value="GFO_IDH_MocA"/>
    <property type="match status" value="1"/>
</dbReference>
<keyword evidence="4" id="KW-1185">Reference proteome</keyword>
<dbReference type="Gene3D" id="3.40.50.720">
    <property type="entry name" value="NAD(P)-binding Rossmann-like Domain"/>
    <property type="match status" value="1"/>
</dbReference>
<proteinExistence type="predicted"/>
<evidence type="ECO:0000259" key="1">
    <source>
        <dbReference type="Pfam" id="PF01408"/>
    </source>
</evidence>
<dbReference type="InterPro" id="IPR000683">
    <property type="entry name" value="Gfo/Idh/MocA-like_OxRdtase_N"/>
</dbReference>
<dbReference type="RefSeq" id="WP_317489314.1">
    <property type="nucleotide sequence ID" value="NZ_CP136051.1"/>
</dbReference>
<dbReference type="Gene3D" id="3.30.360.10">
    <property type="entry name" value="Dihydrodipicolinate Reductase, domain 2"/>
    <property type="match status" value="1"/>
</dbReference>
<dbReference type="InterPro" id="IPR055170">
    <property type="entry name" value="GFO_IDH_MocA-like_dom"/>
</dbReference>
<dbReference type="PANTHER" id="PTHR43818">
    <property type="entry name" value="BCDNA.GH03377"/>
    <property type="match status" value="1"/>
</dbReference>
<dbReference type="InterPro" id="IPR036291">
    <property type="entry name" value="NAD(P)-bd_dom_sf"/>
</dbReference>
<dbReference type="NCBIfam" id="TIGR01409">
    <property type="entry name" value="TAT_signal_seq"/>
    <property type="match status" value="1"/>
</dbReference>
<feature type="domain" description="GFO/IDH/MocA-like oxidoreductase" evidence="2">
    <location>
        <begin position="197"/>
        <end position="334"/>
    </location>
</feature>
<feature type="domain" description="Gfo/Idh/MocA-like oxidoreductase N-terminal" evidence="1">
    <location>
        <begin position="49"/>
        <end position="180"/>
    </location>
</feature>
<name>A0ABZ0INN0_9BACT</name>
<dbReference type="SUPFAM" id="SSF51735">
    <property type="entry name" value="NAD(P)-binding Rossmann-fold domains"/>
    <property type="match status" value="1"/>
</dbReference>
<sequence>MTHTDSKNTSGLNRRDFVKGSAMAAGGIMLSGLAWDANAMTLQKPKELKLALVGCGGRGSGAVVQALIADPNVKLVAMADAFRDRLDACYSNITKDDVDGKGSLKAKIDVPEKNKFVGFEGYKSAIDLADVVILATPPGFRPYHLEYAIKQSKHIFCEKPLATDAVGIRKVLGLLEESKQKNLNIVVGLQRHYESSYREVMKRVHGGEIGDVTSGQVYWNSAGVWVRERQPDMTEMQYQMRNWYYFNWLCGDHIVEQHIHNIDVMNWAKQGYPVKAQGMGGRQVRTGKEFGEIFDHHYVEYTYEDGAIMNSQCRHIKGCMDKVTEEIVGTKGRADGSGNIVDLKGNIIYKHRGKDDPNPYEQEHVELFASIRKGGVINDLENGAKATMTAIMGRMATYSGRELTWEEAINSEVNLFPDRLAWDANPKSMPDKNGFYTIAVPGVTQVI</sequence>
<dbReference type="InterPro" id="IPR050463">
    <property type="entry name" value="Gfo/Idh/MocA_oxidrdct_glycsds"/>
</dbReference>
<dbReference type="InterPro" id="IPR006311">
    <property type="entry name" value="TAT_signal"/>
</dbReference>
<dbReference type="PROSITE" id="PS51318">
    <property type="entry name" value="TAT"/>
    <property type="match status" value="1"/>
</dbReference>